<comment type="caution">
    <text evidence="7">The sequence shown here is derived from an EMBL/GenBank/DDBJ whole genome shotgun (WGS) entry which is preliminary data.</text>
</comment>
<dbReference type="RefSeq" id="WP_203851900.1">
    <property type="nucleotide sequence ID" value="NZ_BAAAVW010000027.1"/>
</dbReference>
<comment type="subcellular location">
    <subcellularLocation>
        <location evidence="1">Cell membrane</location>
        <topology evidence="1">Multi-pass membrane protein</topology>
    </subcellularLocation>
</comment>
<organism evidence="7 8">
    <name type="scientific">Dactylosporangium siamense</name>
    <dbReference type="NCBI Taxonomy" id="685454"/>
    <lineage>
        <taxon>Bacteria</taxon>
        <taxon>Bacillati</taxon>
        <taxon>Actinomycetota</taxon>
        <taxon>Actinomycetes</taxon>
        <taxon>Micromonosporales</taxon>
        <taxon>Micromonosporaceae</taxon>
        <taxon>Dactylosporangium</taxon>
    </lineage>
</organism>
<evidence type="ECO:0000256" key="6">
    <source>
        <dbReference type="SAM" id="Phobius"/>
    </source>
</evidence>
<feature type="transmembrane region" description="Helical" evidence="6">
    <location>
        <begin position="150"/>
        <end position="178"/>
    </location>
</feature>
<dbReference type="PIRSF" id="PIRSF006324">
    <property type="entry name" value="LeuE"/>
    <property type="match status" value="1"/>
</dbReference>
<evidence type="ECO:0000256" key="2">
    <source>
        <dbReference type="ARBA" id="ARBA00022475"/>
    </source>
</evidence>
<evidence type="ECO:0000256" key="3">
    <source>
        <dbReference type="ARBA" id="ARBA00022692"/>
    </source>
</evidence>
<keyword evidence="2" id="KW-1003">Cell membrane</keyword>
<dbReference type="GO" id="GO:0005886">
    <property type="term" value="C:plasma membrane"/>
    <property type="evidence" value="ECO:0007669"/>
    <property type="project" value="UniProtKB-SubCell"/>
</dbReference>
<dbReference type="PANTHER" id="PTHR30086:SF20">
    <property type="entry name" value="ARGININE EXPORTER PROTEIN ARGO-RELATED"/>
    <property type="match status" value="1"/>
</dbReference>
<evidence type="ECO:0000313" key="8">
    <source>
        <dbReference type="Proteomes" id="UP000660611"/>
    </source>
</evidence>
<keyword evidence="5 6" id="KW-0472">Membrane</keyword>
<evidence type="ECO:0000256" key="5">
    <source>
        <dbReference type="ARBA" id="ARBA00023136"/>
    </source>
</evidence>
<evidence type="ECO:0000256" key="1">
    <source>
        <dbReference type="ARBA" id="ARBA00004651"/>
    </source>
</evidence>
<keyword evidence="3 6" id="KW-0812">Transmembrane</keyword>
<dbReference type="Proteomes" id="UP000660611">
    <property type="component" value="Unassembled WGS sequence"/>
</dbReference>
<evidence type="ECO:0000313" key="7">
    <source>
        <dbReference type="EMBL" id="GIG50246.1"/>
    </source>
</evidence>
<feature type="transmembrane region" description="Helical" evidence="6">
    <location>
        <begin position="63"/>
        <end position="89"/>
    </location>
</feature>
<dbReference type="Pfam" id="PF01810">
    <property type="entry name" value="LysE"/>
    <property type="match status" value="1"/>
</dbReference>
<gene>
    <name evidence="7" type="ORF">Dsi01nite_082870</name>
</gene>
<dbReference type="AlphaFoldDB" id="A0A919UFJ6"/>
<keyword evidence="8" id="KW-1185">Reference proteome</keyword>
<protein>
    <submittedName>
        <fullName evidence="7">Lysine transporter LysE</fullName>
    </submittedName>
</protein>
<reference evidence="7" key="1">
    <citation type="submission" date="2021-01" db="EMBL/GenBank/DDBJ databases">
        <title>Whole genome shotgun sequence of Dactylosporangium siamense NBRC 106093.</title>
        <authorList>
            <person name="Komaki H."/>
            <person name="Tamura T."/>
        </authorList>
    </citation>
    <scope>NUCLEOTIDE SEQUENCE</scope>
    <source>
        <strain evidence="7">NBRC 106093</strain>
    </source>
</reference>
<accession>A0A919UFJ6</accession>
<dbReference type="InterPro" id="IPR001123">
    <property type="entry name" value="LeuE-type"/>
</dbReference>
<dbReference type="EMBL" id="BONQ01000129">
    <property type="protein sequence ID" value="GIG50246.1"/>
    <property type="molecule type" value="Genomic_DNA"/>
</dbReference>
<dbReference type="GO" id="GO:0015171">
    <property type="term" value="F:amino acid transmembrane transporter activity"/>
    <property type="evidence" value="ECO:0007669"/>
    <property type="project" value="TreeGrafter"/>
</dbReference>
<feature type="transmembrane region" description="Helical" evidence="6">
    <location>
        <begin position="38"/>
        <end position="57"/>
    </location>
</feature>
<name>A0A919UFJ6_9ACTN</name>
<proteinExistence type="predicted"/>
<keyword evidence="4 6" id="KW-1133">Transmembrane helix</keyword>
<sequence>MTTAAQVLTFGGVVALGAISPGPDFAVVMRRSVLAGRAHGMATAVGVAAGVFVWAIAAATGVAALVAVSAVAFTVIKLAGAGYLLYLGVKALRSALRSRDLRPDLNTGPAAGSGLWAAFRDGLLCNALNPKAAVFFVALLPQFLPSDAGLVPLLTLSMIAVVITAVWFLTVANLVAAARRVLGRPAVRRWIDGISGTALIGLGVRLAFTTAR</sequence>
<dbReference type="PANTHER" id="PTHR30086">
    <property type="entry name" value="ARGININE EXPORTER PROTEIN ARGO"/>
    <property type="match status" value="1"/>
</dbReference>
<evidence type="ECO:0000256" key="4">
    <source>
        <dbReference type="ARBA" id="ARBA00022989"/>
    </source>
</evidence>